<reference evidence="3 4" key="1">
    <citation type="submission" date="2019-11" db="EMBL/GenBank/DDBJ databases">
        <title>Genome analysis of Rhizobacterium cereale a novel genus and species isolated from maize roots in North Spain.</title>
        <authorList>
            <person name="Menendez E."/>
            <person name="Flores-Felix J.D."/>
            <person name="Ramirez-Bahena M.-H."/>
            <person name="Igual J.M."/>
            <person name="Garcia-Fraile P."/>
            <person name="Peix A."/>
            <person name="Velazquez E."/>
        </authorList>
    </citation>
    <scope>NUCLEOTIDE SEQUENCE [LARGE SCALE GENOMIC DNA]</scope>
    <source>
        <strain evidence="3 4">RZME27</strain>
    </source>
</reference>
<dbReference type="Proteomes" id="UP000435138">
    <property type="component" value="Unassembled WGS sequence"/>
</dbReference>
<evidence type="ECO:0000256" key="2">
    <source>
        <dbReference type="SAM" id="SignalP"/>
    </source>
</evidence>
<feature type="chain" id="PRO_5025344649" evidence="2">
    <location>
        <begin position="25"/>
        <end position="102"/>
    </location>
</feature>
<protein>
    <submittedName>
        <fullName evidence="3">Uncharacterized protein</fullName>
    </submittedName>
</protein>
<dbReference type="EMBL" id="WIXI01000049">
    <property type="protein sequence ID" value="MQY48911.1"/>
    <property type="molecule type" value="Genomic_DNA"/>
</dbReference>
<gene>
    <name evidence="3" type="ORF">GAO09_23020</name>
</gene>
<proteinExistence type="predicted"/>
<feature type="region of interest" description="Disordered" evidence="1">
    <location>
        <begin position="29"/>
        <end position="102"/>
    </location>
</feature>
<name>A0A6A8AJJ6_9HYPH</name>
<feature type="compositionally biased region" description="Polar residues" evidence="1">
    <location>
        <begin position="61"/>
        <end position="102"/>
    </location>
</feature>
<dbReference type="RefSeq" id="WP_153358141.1">
    <property type="nucleotide sequence ID" value="NZ_JAYKOO010000004.1"/>
</dbReference>
<dbReference type="AlphaFoldDB" id="A0A6A8AJJ6"/>
<keyword evidence="2" id="KW-0732">Signal</keyword>
<feature type="signal peptide" evidence="2">
    <location>
        <begin position="1"/>
        <end position="24"/>
    </location>
</feature>
<comment type="caution">
    <text evidence="3">The sequence shown here is derived from an EMBL/GenBank/DDBJ whole genome shotgun (WGS) entry which is preliminary data.</text>
</comment>
<keyword evidence="4" id="KW-1185">Reference proteome</keyword>
<accession>A0A6A8AJJ6</accession>
<organism evidence="3 4">
    <name type="scientific">Endobacterium cereale</name>
    <dbReference type="NCBI Taxonomy" id="2663029"/>
    <lineage>
        <taxon>Bacteria</taxon>
        <taxon>Pseudomonadati</taxon>
        <taxon>Pseudomonadota</taxon>
        <taxon>Alphaproteobacteria</taxon>
        <taxon>Hyphomicrobiales</taxon>
        <taxon>Rhizobiaceae</taxon>
        <taxon>Endobacterium</taxon>
    </lineage>
</organism>
<evidence type="ECO:0000256" key="1">
    <source>
        <dbReference type="SAM" id="MobiDB-lite"/>
    </source>
</evidence>
<evidence type="ECO:0000313" key="4">
    <source>
        <dbReference type="Proteomes" id="UP000435138"/>
    </source>
</evidence>
<evidence type="ECO:0000313" key="3">
    <source>
        <dbReference type="EMBL" id="MQY48911.1"/>
    </source>
</evidence>
<sequence length="102" mass="10484">MIKTVSIFATTALLFGMAAQNANAWTRDGHVHTPHGTYSGHASGGCGGSTCSRSKVVTGPHGNTASRSGYVTKTAPGSYSYGRTTTGPRGNTVTRSGSVSRY</sequence>